<evidence type="ECO:0000256" key="3">
    <source>
        <dbReference type="ARBA" id="ARBA00022576"/>
    </source>
</evidence>
<dbReference type="CDD" id="cd00609">
    <property type="entry name" value="AAT_like"/>
    <property type="match status" value="1"/>
</dbReference>
<dbReference type="InterPro" id="IPR050596">
    <property type="entry name" value="AspAT/PAT-like"/>
</dbReference>
<keyword evidence="9" id="KW-1185">Reference proteome</keyword>
<dbReference type="EC" id="2.6.1.-" evidence="6"/>
<dbReference type="STRING" id="381306.AN478_04570"/>
<evidence type="ECO:0000256" key="2">
    <source>
        <dbReference type="ARBA" id="ARBA00007441"/>
    </source>
</evidence>
<evidence type="ECO:0000256" key="6">
    <source>
        <dbReference type="RuleBase" id="RU000481"/>
    </source>
</evidence>
<evidence type="ECO:0000313" key="8">
    <source>
        <dbReference type="EMBL" id="SCY35745.1"/>
    </source>
</evidence>
<accession>A0A1G5F910</accession>
<protein>
    <recommendedName>
        <fullName evidence="6">Aminotransferase</fullName>
        <ecNumber evidence="6">2.6.1.-</ecNumber>
    </recommendedName>
</protein>
<dbReference type="InterPro" id="IPR004839">
    <property type="entry name" value="Aminotransferase_I/II_large"/>
</dbReference>
<dbReference type="SUPFAM" id="SSF53383">
    <property type="entry name" value="PLP-dependent transferases"/>
    <property type="match status" value="1"/>
</dbReference>
<sequence length="395" mass="42721">MLPLRTMSKPFPHAARMGDIAPFHVMDLLARARAMEAAGSDVVHMEVGEPDFPTPEPVLRAGRQALADGHTGYTPATGLPALREAIAGFYERRYGVTVDPARIVVTPGASGALQLVMGVLLNPGDRVLPPDPGYPCNRHFVRLFEGEGRAIPVGPETDYQLEAGHLEGAWDERTVAAMVGSPANPTGTVVEREQLQALNGAARERGGVLVVDEIYHGLVYGGEAPTALSVTEEAFVINSFSKYFGMTGWRLGWIVAPEAYVEALDKLAGNIFLSPSAPAQHAALAAFSGETEAILEERRAAFRERRDFLLPALRDLGFRLPGAPRGAFYLYADCSPFTDDSFAFARRVLEEAGVAITPGIDFGAHRAAEHVRFAYTTGLDRLAEGVDRLRRFLVP</sequence>
<comment type="similarity">
    <text evidence="2 6">Belongs to the class-I pyridoxal-phosphate-dependent aminotransferase family.</text>
</comment>
<dbReference type="PANTHER" id="PTHR46383">
    <property type="entry name" value="ASPARTATE AMINOTRANSFERASE"/>
    <property type="match status" value="1"/>
</dbReference>
<feature type="domain" description="Aminotransferase class I/classII large" evidence="7">
    <location>
        <begin position="41"/>
        <end position="384"/>
    </location>
</feature>
<dbReference type="GO" id="GO:0030170">
    <property type="term" value="F:pyridoxal phosphate binding"/>
    <property type="evidence" value="ECO:0007669"/>
    <property type="project" value="InterPro"/>
</dbReference>
<gene>
    <name evidence="8" type="ORF">SAMN05661077_1862</name>
</gene>
<keyword evidence="4 6" id="KW-0808">Transferase</keyword>
<comment type="cofactor">
    <cofactor evidence="1 6">
        <name>pyridoxal 5'-phosphate</name>
        <dbReference type="ChEBI" id="CHEBI:597326"/>
    </cofactor>
</comment>
<dbReference type="Pfam" id="PF00155">
    <property type="entry name" value="Aminotran_1_2"/>
    <property type="match status" value="1"/>
</dbReference>
<evidence type="ECO:0000256" key="5">
    <source>
        <dbReference type="ARBA" id="ARBA00022898"/>
    </source>
</evidence>
<dbReference type="Gene3D" id="3.40.640.10">
    <property type="entry name" value="Type I PLP-dependent aspartate aminotransferase-like (Major domain)"/>
    <property type="match status" value="1"/>
</dbReference>
<proteinExistence type="inferred from homology"/>
<reference evidence="9" key="1">
    <citation type="submission" date="2016-10" db="EMBL/GenBank/DDBJ databases">
        <authorList>
            <person name="Varghese N."/>
        </authorList>
    </citation>
    <scope>NUCLEOTIDE SEQUENCE [LARGE SCALE GENOMIC DNA]</scope>
    <source>
        <strain evidence="9">HL 19</strain>
    </source>
</reference>
<dbReference type="PROSITE" id="PS00105">
    <property type="entry name" value="AA_TRANSFER_CLASS_1"/>
    <property type="match status" value="1"/>
</dbReference>
<dbReference type="Proteomes" id="UP000183104">
    <property type="component" value="Unassembled WGS sequence"/>
</dbReference>
<dbReference type="EMBL" id="FMUN01000005">
    <property type="protein sequence ID" value="SCY35745.1"/>
    <property type="molecule type" value="Genomic_DNA"/>
</dbReference>
<keyword evidence="3 6" id="KW-0032">Aminotransferase</keyword>
<dbReference type="InterPro" id="IPR004838">
    <property type="entry name" value="NHTrfase_class1_PyrdxlP-BS"/>
</dbReference>
<dbReference type="GO" id="GO:0008483">
    <property type="term" value="F:transaminase activity"/>
    <property type="evidence" value="ECO:0007669"/>
    <property type="project" value="UniProtKB-KW"/>
</dbReference>
<dbReference type="AlphaFoldDB" id="A0A1G5F910"/>
<dbReference type="InterPro" id="IPR015424">
    <property type="entry name" value="PyrdxlP-dep_Trfase"/>
</dbReference>
<organism evidence="8 9">
    <name type="scientific">Thiohalorhabdus denitrificans</name>
    <dbReference type="NCBI Taxonomy" id="381306"/>
    <lineage>
        <taxon>Bacteria</taxon>
        <taxon>Pseudomonadati</taxon>
        <taxon>Pseudomonadota</taxon>
        <taxon>Gammaproteobacteria</taxon>
        <taxon>Thiohalorhabdales</taxon>
        <taxon>Thiohalorhabdaceae</taxon>
        <taxon>Thiohalorhabdus</taxon>
    </lineage>
</organism>
<dbReference type="GO" id="GO:0006520">
    <property type="term" value="P:amino acid metabolic process"/>
    <property type="evidence" value="ECO:0007669"/>
    <property type="project" value="InterPro"/>
</dbReference>
<evidence type="ECO:0000256" key="1">
    <source>
        <dbReference type="ARBA" id="ARBA00001933"/>
    </source>
</evidence>
<dbReference type="NCBIfam" id="NF006514">
    <property type="entry name" value="PRK08960.1"/>
    <property type="match status" value="1"/>
</dbReference>
<dbReference type="InterPro" id="IPR015421">
    <property type="entry name" value="PyrdxlP-dep_Trfase_major"/>
</dbReference>
<name>A0A1G5F910_9GAMM</name>
<evidence type="ECO:0000259" key="7">
    <source>
        <dbReference type="Pfam" id="PF00155"/>
    </source>
</evidence>
<keyword evidence="5" id="KW-0663">Pyridoxal phosphate</keyword>
<evidence type="ECO:0000256" key="4">
    <source>
        <dbReference type="ARBA" id="ARBA00022679"/>
    </source>
</evidence>
<dbReference type="PANTHER" id="PTHR46383:SF2">
    <property type="entry name" value="AMINOTRANSFERASE"/>
    <property type="match status" value="1"/>
</dbReference>
<evidence type="ECO:0000313" key="9">
    <source>
        <dbReference type="Proteomes" id="UP000183104"/>
    </source>
</evidence>